<evidence type="ECO:0000313" key="2">
    <source>
        <dbReference type="Proteomes" id="UP000790709"/>
    </source>
</evidence>
<sequence length="233" mass="25509">MFSGSVVGHPSVIGLDYPPVQSRIVSRWEATNTDKLPEAISISYSNPIDHRQMRKFATVLGIMDWVAWWIGSSRLQTTNICELSGANPCLYSDRVPLGQQPWYMQRNGLSYAGANQRLASTNTPDASKKTAHLKPALTESTQTDWPPSYSAYEFGQMVNIPDSLLEGGLRSQPLTISGIGSIQSVITPSLLGTLIPPPPVSPLLLRLQTATDGRQDQPMVQPSKTNYRGKDLA</sequence>
<reference evidence="1" key="1">
    <citation type="journal article" date="2021" name="New Phytol.">
        <title>Evolutionary innovations through gain and loss of genes in the ectomycorrhizal Boletales.</title>
        <authorList>
            <person name="Wu G."/>
            <person name="Miyauchi S."/>
            <person name="Morin E."/>
            <person name="Kuo A."/>
            <person name="Drula E."/>
            <person name="Varga T."/>
            <person name="Kohler A."/>
            <person name="Feng B."/>
            <person name="Cao Y."/>
            <person name="Lipzen A."/>
            <person name="Daum C."/>
            <person name="Hundley H."/>
            <person name="Pangilinan J."/>
            <person name="Johnson J."/>
            <person name="Barry K."/>
            <person name="LaButti K."/>
            <person name="Ng V."/>
            <person name="Ahrendt S."/>
            <person name="Min B."/>
            <person name="Choi I.G."/>
            <person name="Park H."/>
            <person name="Plett J.M."/>
            <person name="Magnuson J."/>
            <person name="Spatafora J.W."/>
            <person name="Nagy L.G."/>
            <person name="Henrissat B."/>
            <person name="Grigoriev I.V."/>
            <person name="Yang Z.L."/>
            <person name="Xu J."/>
            <person name="Martin F.M."/>
        </authorList>
    </citation>
    <scope>NUCLEOTIDE SEQUENCE</scope>
    <source>
        <strain evidence="1">KUC20120723A-06</strain>
    </source>
</reference>
<dbReference type="EMBL" id="MU266402">
    <property type="protein sequence ID" value="KAH7925431.1"/>
    <property type="molecule type" value="Genomic_DNA"/>
</dbReference>
<organism evidence="1 2">
    <name type="scientific">Leucogyrophana mollusca</name>
    <dbReference type="NCBI Taxonomy" id="85980"/>
    <lineage>
        <taxon>Eukaryota</taxon>
        <taxon>Fungi</taxon>
        <taxon>Dikarya</taxon>
        <taxon>Basidiomycota</taxon>
        <taxon>Agaricomycotina</taxon>
        <taxon>Agaricomycetes</taxon>
        <taxon>Agaricomycetidae</taxon>
        <taxon>Boletales</taxon>
        <taxon>Boletales incertae sedis</taxon>
        <taxon>Leucogyrophana</taxon>
    </lineage>
</organism>
<protein>
    <submittedName>
        <fullName evidence="1">Uncharacterized protein</fullName>
    </submittedName>
</protein>
<name>A0ACB8BHU7_9AGAM</name>
<gene>
    <name evidence="1" type="ORF">BV22DRAFT_1046770</name>
</gene>
<comment type="caution">
    <text evidence="1">The sequence shown here is derived from an EMBL/GenBank/DDBJ whole genome shotgun (WGS) entry which is preliminary data.</text>
</comment>
<proteinExistence type="predicted"/>
<evidence type="ECO:0000313" key="1">
    <source>
        <dbReference type="EMBL" id="KAH7925431.1"/>
    </source>
</evidence>
<accession>A0ACB8BHU7</accession>
<dbReference type="Proteomes" id="UP000790709">
    <property type="component" value="Unassembled WGS sequence"/>
</dbReference>
<keyword evidence="2" id="KW-1185">Reference proteome</keyword>